<name>A0A2I0SYU2_LIMLA</name>
<dbReference type="CDD" id="cd08054">
    <property type="entry name" value="gp6"/>
    <property type="match status" value="1"/>
</dbReference>
<evidence type="ECO:0000313" key="2">
    <source>
        <dbReference type="Proteomes" id="UP000233556"/>
    </source>
</evidence>
<proteinExistence type="predicted"/>
<gene>
    <name evidence="1" type="ORF">llap_22997</name>
</gene>
<dbReference type="InterPro" id="IPR021146">
    <property type="entry name" value="Phage_gp6-like_head-tail"/>
</dbReference>
<organism evidence="1 2">
    <name type="scientific">Limosa lapponica baueri</name>
    <dbReference type="NCBI Taxonomy" id="1758121"/>
    <lineage>
        <taxon>Eukaryota</taxon>
        <taxon>Metazoa</taxon>
        <taxon>Chordata</taxon>
        <taxon>Craniata</taxon>
        <taxon>Vertebrata</taxon>
        <taxon>Euteleostomi</taxon>
        <taxon>Archelosauria</taxon>
        <taxon>Archosauria</taxon>
        <taxon>Dinosauria</taxon>
        <taxon>Saurischia</taxon>
        <taxon>Theropoda</taxon>
        <taxon>Coelurosauria</taxon>
        <taxon>Aves</taxon>
        <taxon>Neognathae</taxon>
        <taxon>Neoaves</taxon>
        <taxon>Charadriiformes</taxon>
        <taxon>Scolopacidae</taxon>
        <taxon>Limosa</taxon>
    </lineage>
</organism>
<dbReference type="Gene3D" id="1.10.3230.30">
    <property type="entry name" value="Phage gp6-like head-tail connector protein"/>
    <property type="match status" value="1"/>
</dbReference>
<dbReference type="NCBIfam" id="TIGR01560">
    <property type="entry name" value="put_DNA_pack"/>
    <property type="match status" value="1"/>
</dbReference>
<dbReference type="Proteomes" id="UP000233556">
    <property type="component" value="Unassembled WGS sequence"/>
</dbReference>
<dbReference type="Pfam" id="PF05135">
    <property type="entry name" value="Phage_connect_1"/>
    <property type="match status" value="1"/>
</dbReference>
<protein>
    <submittedName>
        <fullName evidence="1">Phage protein</fullName>
    </submittedName>
</protein>
<sequence>MEIDWDADPSILAKVKLQARVETDEEDELVKGYVAAALSHVEQHCDCRLVEGEPAAPDEIGLTPDVWQAVYLLVAHWYANREAVALGTIATSVPLGVERILWYRKRF</sequence>
<keyword evidence="2" id="KW-1185">Reference proteome</keyword>
<evidence type="ECO:0000313" key="1">
    <source>
        <dbReference type="EMBL" id="PKU26699.1"/>
    </source>
</evidence>
<dbReference type="InterPro" id="IPR006450">
    <property type="entry name" value="Phage_HK97_gp6-like"/>
</dbReference>
<reference evidence="2" key="2">
    <citation type="submission" date="2017-12" db="EMBL/GenBank/DDBJ databases">
        <title>Genome sequence of the Bar-tailed Godwit (Limosa lapponica baueri).</title>
        <authorList>
            <person name="Lima N.C.B."/>
            <person name="Parody-Merino A.M."/>
            <person name="Battley P.F."/>
            <person name="Fidler A.E."/>
            <person name="Prosdocimi F."/>
        </authorList>
    </citation>
    <scope>NUCLEOTIDE SEQUENCE [LARGE SCALE GENOMIC DNA]</scope>
</reference>
<dbReference type="EMBL" id="KZ537947">
    <property type="protein sequence ID" value="PKU26699.1"/>
    <property type="molecule type" value="Genomic_DNA"/>
</dbReference>
<accession>A0A2I0SYU2</accession>
<reference evidence="2" key="1">
    <citation type="submission" date="2017-11" db="EMBL/GenBank/DDBJ databases">
        <authorList>
            <person name="Lima N.C."/>
            <person name="Parody-Merino A.M."/>
            <person name="Battley P.F."/>
            <person name="Fidler A.E."/>
            <person name="Prosdocimi F."/>
        </authorList>
    </citation>
    <scope>NUCLEOTIDE SEQUENCE [LARGE SCALE GENOMIC DNA]</scope>
</reference>
<dbReference type="AlphaFoldDB" id="A0A2I0SYU2"/>